<dbReference type="RefSeq" id="WP_203816752.1">
    <property type="nucleotide sequence ID" value="NZ_BAAABP010000007.1"/>
</dbReference>
<dbReference type="AlphaFoldDB" id="A0A919IXC7"/>
<dbReference type="Proteomes" id="UP000598174">
    <property type="component" value="Unassembled WGS sequence"/>
</dbReference>
<proteinExistence type="predicted"/>
<evidence type="ECO:0000313" key="2">
    <source>
        <dbReference type="Proteomes" id="UP000598174"/>
    </source>
</evidence>
<evidence type="ECO:0000313" key="1">
    <source>
        <dbReference type="EMBL" id="GIE10190.1"/>
    </source>
</evidence>
<organism evidence="1 2">
    <name type="scientific">Paractinoplanes ferrugineus</name>
    <dbReference type="NCBI Taxonomy" id="113564"/>
    <lineage>
        <taxon>Bacteria</taxon>
        <taxon>Bacillati</taxon>
        <taxon>Actinomycetota</taxon>
        <taxon>Actinomycetes</taxon>
        <taxon>Micromonosporales</taxon>
        <taxon>Micromonosporaceae</taxon>
        <taxon>Paractinoplanes</taxon>
    </lineage>
</organism>
<gene>
    <name evidence="1" type="ORF">Afe05nite_20300</name>
</gene>
<reference evidence="1" key="1">
    <citation type="submission" date="2021-01" db="EMBL/GenBank/DDBJ databases">
        <title>Whole genome shotgun sequence of Actinoplanes ferrugineus NBRC 15555.</title>
        <authorList>
            <person name="Komaki H."/>
            <person name="Tamura T."/>
        </authorList>
    </citation>
    <scope>NUCLEOTIDE SEQUENCE</scope>
    <source>
        <strain evidence="1">NBRC 15555</strain>
    </source>
</reference>
<sequence>MSMSLCLTKVPPALAERIEADPDLLERLWPEDEDEPSAGLDADIAAIDEDRDLFLEDYLGIAREVEKEPFGFPWMRRALHGTGVEIDYDFGYGNAFKVTADEAAEIADGLAAEGWWIPGQESETISHAIGAFYRAAANEGRTVFGGIS</sequence>
<protein>
    <submittedName>
        <fullName evidence="1">Uncharacterized protein</fullName>
    </submittedName>
</protein>
<name>A0A919IXC7_9ACTN</name>
<keyword evidence="2" id="KW-1185">Reference proteome</keyword>
<accession>A0A919IXC7</accession>
<dbReference type="EMBL" id="BOMM01000014">
    <property type="protein sequence ID" value="GIE10190.1"/>
    <property type="molecule type" value="Genomic_DNA"/>
</dbReference>
<comment type="caution">
    <text evidence="1">The sequence shown here is derived from an EMBL/GenBank/DDBJ whole genome shotgun (WGS) entry which is preliminary data.</text>
</comment>